<reference evidence="1 2" key="1">
    <citation type="submission" date="2016-10" db="EMBL/GenBank/DDBJ databases">
        <authorList>
            <person name="de Groot N.N."/>
        </authorList>
    </citation>
    <scope>NUCLEOTIDE SEQUENCE [LARGE SCALE GENOMIC DNA]</scope>
    <source>
        <strain evidence="1 2">DSM 22789</strain>
    </source>
</reference>
<evidence type="ECO:0000313" key="2">
    <source>
        <dbReference type="Proteomes" id="UP000198785"/>
    </source>
</evidence>
<evidence type="ECO:0000313" key="1">
    <source>
        <dbReference type="EMBL" id="SFT11178.1"/>
    </source>
</evidence>
<proteinExistence type="predicted"/>
<dbReference type="EMBL" id="FOZZ01000012">
    <property type="protein sequence ID" value="SFT11178.1"/>
    <property type="molecule type" value="Genomic_DNA"/>
</dbReference>
<accession>A0A1I6VBR9</accession>
<dbReference type="Proteomes" id="UP000198785">
    <property type="component" value="Unassembled WGS sequence"/>
</dbReference>
<sequence>MHPYQYYMEHHFHIPVLGLAFSIDTPLKVAKFGISSVMSIVDDELIERMRHYYAGCYQKAYEPISKKAHDYRAKRITAYLNLVQEIVQEQIQDLLEGNFDSNKDLQQYFELLPEQSLAKKLYLQMLQTDNIDSRKALQRGLKQFIVPGDIDVNIMSKVDKINTDAHGIPLAEQFSDALSAIRGFAQSNLQSSVILSAGMNPRLYAYIAELSAFYPQADGTFNKRIILKVSDYRSALIQAKFLAKKGLWISEFRVESGLNCGGHAFATDGFLLGPILEEFKNNKSALIKELLPIYEQALQEKGISLTLQPSIKYTVQGGIGTANEQHFLLNHYGFDRTGWGSPFLLVPEATTVDKDTLECLVKATSDDFYVSGASPLGVPFNNFRNTSAERQRLERIDKGRPGSPCTKKYLVSNQEFTTEPICTASREYQNLKLKELDAQKLPTEQHQERFEEITEKICLCQGLATSAYVHYNIQKSRENTAVAICPGPNTVYFKKTYSLQQMVDHIYGRQNLLASIQRPPFFINELNLYVDHIKKYVETNWREVNDKKIKYLEKFKKQLIEGIGYYESLKSEFNKTFSGYAGESIATQLMHAKKALENLSFIK</sequence>
<protein>
    <submittedName>
        <fullName evidence="1">Uncharacterized protein</fullName>
    </submittedName>
</protein>
<gene>
    <name evidence="1" type="ORF">SAMN05660206_11297</name>
</gene>
<name>A0A1I6VBR9_9SPHI</name>
<organism evidence="1 2">
    <name type="scientific">Sphingobacterium wenxiniae</name>
    <dbReference type="NCBI Taxonomy" id="683125"/>
    <lineage>
        <taxon>Bacteria</taxon>
        <taxon>Pseudomonadati</taxon>
        <taxon>Bacteroidota</taxon>
        <taxon>Sphingobacteriia</taxon>
        <taxon>Sphingobacteriales</taxon>
        <taxon>Sphingobacteriaceae</taxon>
        <taxon>Sphingobacterium</taxon>
    </lineage>
</organism>
<keyword evidence="2" id="KW-1185">Reference proteome</keyword>
<dbReference type="AlphaFoldDB" id="A0A1I6VBR9"/>
<dbReference type="STRING" id="683125.SAMN05660206_11297"/>